<name>A0A7J6FG15_CANSA</name>
<dbReference type="EMBL" id="JAATIP010000125">
    <property type="protein sequence ID" value="KAF4369644.1"/>
    <property type="molecule type" value="Genomic_DNA"/>
</dbReference>
<evidence type="ECO:0000313" key="1">
    <source>
        <dbReference type="EMBL" id="KAF4369644.1"/>
    </source>
</evidence>
<dbReference type="AlphaFoldDB" id="A0A7J6FG15"/>
<dbReference type="Proteomes" id="UP000525078">
    <property type="component" value="Unassembled WGS sequence"/>
</dbReference>
<organism evidence="1 2">
    <name type="scientific">Cannabis sativa</name>
    <name type="common">Hemp</name>
    <name type="synonym">Marijuana</name>
    <dbReference type="NCBI Taxonomy" id="3483"/>
    <lineage>
        <taxon>Eukaryota</taxon>
        <taxon>Viridiplantae</taxon>
        <taxon>Streptophyta</taxon>
        <taxon>Embryophyta</taxon>
        <taxon>Tracheophyta</taxon>
        <taxon>Spermatophyta</taxon>
        <taxon>Magnoliopsida</taxon>
        <taxon>eudicotyledons</taxon>
        <taxon>Gunneridae</taxon>
        <taxon>Pentapetalae</taxon>
        <taxon>rosids</taxon>
        <taxon>fabids</taxon>
        <taxon>Rosales</taxon>
        <taxon>Cannabaceae</taxon>
        <taxon>Cannabis</taxon>
    </lineage>
</organism>
<evidence type="ECO:0000313" key="2">
    <source>
        <dbReference type="Proteomes" id="UP000525078"/>
    </source>
</evidence>
<accession>A0A7J6FG15</accession>
<sequence length="73" mass="8124">MIKDDGIDGGVRPALFFCKNSSTICASLSSCGGVETMVRLATQDNGSKQRKLSVEDFLYLMRKNFQKLNRCTE</sequence>
<protein>
    <submittedName>
        <fullName evidence="1">Uncharacterized protein</fullName>
    </submittedName>
</protein>
<comment type="caution">
    <text evidence="1">The sequence shown here is derived from an EMBL/GenBank/DDBJ whole genome shotgun (WGS) entry which is preliminary data.</text>
</comment>
<dbReference type="PROSITE" id="PS51257">
    <property type="entry name" value="PROKAR_LIPOPROTEIN"/>
    <property type="match status" value="1"/>
</dbReference>
<reference evidence="1 2" key="1">
    <citation type="journal article" date="2020" name="bioRxiv">
        <title>Sequence and annotation of 42 cannabis genomes reveals extensive copy number variation in cannabinoid synthesis and pathogen resistance genes.</title>
        <authorList>
            <person name="Mckernan K.J."/>
            <person name="Helbert Y."/>
            <person name="Kane L.T."/>
            <person name="Ebling H."/>
            <person name="Zhang L."/>
            <person name="Liu B."/>
            <person name="Eaton Z."/>
            <person name="Mclaughlin S."/>
            <person name="Kingan S."/>
            <person name="Baybayan P."/>
            <person name="Concepcion G."/>
            <person name="Jordan M."/>
            <person name="Riva A."/>
            <person name="Barbazuk W."/>
            <person name="Harkins T."/>
        </authorList>
    </citation>
    <scope>NUCLEOTIDE SEQUENCE [LARGE SCALE GENOMIC DNA]</scope>
    <source>
        <strain evidence="2">cv. Jamaican Lion 4</strain>
        <tissue evidence="1">Leaf</tissue>
    </source>
</reference>
<gene>
    <name evidence="1" type="ORF">F8388_021977</name>
</gene>
<proteinExistence type="predicted"/>